<evidence type="ECO:0000256" key="2">
    <source>
        <dbReference type="ARBA" id="ARBA00007524"/>
    </source>
</evidence>
<dbReference type="GO" id="GO:0033013">
    <property type="term" value="P:tetrapyrrole metabolic process"/>
    <property type="evidence" value="ECO:0007669"/>
    <property type="project" value="UniProtKB-ARBA"/>
</dbReference>
<evidence type="ECO:0000256" key="6">
    <source>
        <dbReference type="SAM" id="Phobius"/>
    </source>
</evidence>
<feature type="transmembrane region" description="Helical" evidence="6">
    <location>
        <begin position="94"/>
        <end position="114"/>
    </location>
</feature>
<dbReference type="GO" id="GO:0016020">
    <property type="term" value="C:membrane"/>
    <property type="evidence" value="ECO:0007669"/>
    <property type="project" value="UniProtKB-SubCell"/>
</dbReference>
<dbReference type="CDD" id="cd15904">
    <property type="entry name" value="TSPO_MBR"/>
    <property type="match status" value="1"/>
</dbReference>
<reference evidence="7 8" key="1">
    <citation type="submission" date="2020-01" db="EMBL/GenBank/DDBJ databases">
        <title>Insect and environment-associated Actinomycetes.</title>
        <authorList>
            <person name="Currrie C."/>
            <person name="Chevrette M."/>
            <person name="Carlson C."/>
            <person name="Stubbendieck R."/>
            <person name="Wendt-Pienkowski E."/>
        </authorList>
    </citation>
    <scope>NUCLEOTIDE SEQUENCE [LARGE SCALE GENOMIC DNA]</scope>
    <source>
        <strain evidence="7 8">SID8189</strain>
    </source>
</reference>
<comment type="subcellular location">
    <subcellularLocation>
        <location evidence="1">Membrane</location>
        <topology evidence="1">Multi-pass membrane protein</topology>
    </subcellularLocation>
</comment>
<keyword evidence="5 6" id="KW-0472">Membrane</keyword>
<proteinExistence type="inferred from homology"/>
<keyword evidence="8" id="KW-1185">Reference proteome</keyword>
<comment type="caution">
    <text evidence="7">The sequence shown here is derived from an EMBL/GenBank/DDBJ whole genome shotgun (WGS) entry which is preliminary data.</text>
</comment>
<evidence type="ECO:0000256" key="4">
    <source>
        <dbReference type="ARBA" id="ARBA00022989"/>
    </source>
</evidence>
<evidence type="ECO:0000256" key="3">
    <source>
        <dbReference type="ARBA" id="ARBA00022692"/>
    </source>
</evidence>
<feature type="transmembrane region" description="Helical" evidence="6">
    <location>
        <begin position="147"/>
        <end position="170"/>
    </location>
</feature>
<dbReference type="RefSeq" id="WP_163087352.1">
    <property type="nucleotide sequence ID" value="NZ_JAAGNA010000274.1"/>
</dbReference>
<accession>A0A9X5HA83</accession>
<keyword evidence="3 6" id="KW-0812">Transmembrane</keyword>
<dbReference type="PANTHER" id="PTHR10057">
    <property type="entry name" value="PERIPHERAL-TYPE BENZODIAZEPINE RECEPTOR"/>
    <property type="match status" value="1"/>
</dbReference>
<dbReference type="AlphaFoldDB" id="A0A9X5HA83"/>
<evidence type="ECO:0000256" key="1">
    <source>
        <dbReference type="ARBA" id="ARBA00004141"/>
    </source>
</evidence>
<comment type="similarity">
    <text evidence="2">Belongs to the TspO/BZRP family.</text>
</comment>
<dbReference type="PANTHER" id="PTHR10057:SF0">
    <property type="entry name" value="TRANSLOCATOR PROTEIN"/>
    <property type="match status" value="1"/>
</dbReference>
<name>A0A9X5HA83_9ACTN</name>
<evidence type="ECO:0000313" key="8">
    <source>
        <dbReference type="Proteomes" id="UP000471745"/>
    </source>
</evidence>
<dbReference type="Gene3D" id="1.20.1260.100">
    <property type="entry name" value="TspO/MBR protein"/>
    <property type="match status" value="1"/>
</dbReference>
<dbReference type="InterPro" id="IPR038330">
    <property type="entry name" value="TspO/MBR-related_sf"/>
</dbReference>
<feature type="transmembrane region" description="Helical" evidence="6">
    <location>
        <begin position="61"/>
        <end position="82"/>
    </location>
</feature>
<dbReference type="Proteomes" id="UP000471745">
    <property type="component" value="Unassembled WGS sequence"/>
</dbReference>
<keyword evidence="4 6" id="KW-1133">Transmembrane helix</keyword>
<gene>
    <name evidence="7" type="ORF">G3I18_08035</name>
</gene>
<dbReference type="Pfam" id="PF03073">
    <property type="entry name" value="TspO_MBR"/>
    <property type="match status" value="1"/>
</dbReference>
<organism evidence="7 8">
    <name type="scientific">Actinospica acidiphila</name>
    <dbReference type="NCBI Taxonomy" id="304899"/>
    <lineage>
        <taxon>Bacteria</taxon>
        <taxon>Bacillati</taxon>
        <taxon>Actinomycetota</taxon>
        <taxon>Actinomycetes</taxon>
        <taxon>Catenulisporales</taxon>
        <taxon>Actinospicaceae</taxon>
        <taxon>Actinospica</taxon>
    </lineage>
</organism>
<feature type="transmembrane region" description="Helical" evidence="6">
    <location>
        <begin position="120"/>
        <end position="140"/>
    </location>
</feature>
<protein>
    <submittedName>
        <fullName evidence="7">Tryptophan-rich sensory protein</fullName>
    </submittedName>
</protein>
<dbReference type="PIRSF" id="PIRSF005859">
    <property type="entry name" value="PBR"/>
    <property type="match status" value="1"/>
</dbReference>
<dbReference type="InterPro" id="IPR004307">
    <property type="entry name" value="TspO_MBR"/>
</dbReference>
<dbReference type="FunFam" id="1.20.1260.100:FF:000001">
    <property type="entry name" value="translocator protein 2"/>
    <property type="match status" value="1"/>
</dbReference>
<evidence type="ECO:0000256" key="5">
    <source>
        <dbReference type="ARBA" id="ARBA00023136"/>
    </source>
</evidence>
<evidence type="ECO:0000313" key="7">
    <source>
        <dbReference type="EMBL" id="NEC48527.1"/>
    </source>
</evidence>
<dbReference type="EMBL" id="JAAGNA010000274">
    <property type="protein sequence ID" value="NEC48527.1"/>
    <property type="molecule type" value="Genomic_DNA"/>
</dbReference>
<sequence length="172" mass="18757">MADLLSEETRRPTARSRPGWPTLLLLLAVCYAVAALGSLAAADSGDTYQALDRPPWAPPGWLFGPVWTVLYGTIAVAAWLALRGSDEKVGRRPAMILWSVQLALNLAWTPLFFAADAYGWAFAEICLLWLALVATVVAFARRRRAAALLLLPYAAWVTYAASLNLGIWVLNS</sequence>
<feature type="transmembrane region" description="Helical" evidence="6">
    <location>
        <begin position="20"/>
        <end position="41"/>
    </location>
</feature>